<evidence type="ECO:0000313" key="14">
    <source>
        <dbReference type="EMBL" id="MCG5077748.1"/>
    </source>
</evidence>
<evidence type="ECO:0000256" key="1">
    <source>
        <dbReference type="ARBA" id="ARBA00004651"/>
    </source>
</evidence>
<dbReference type="GO" id="GO:0070069">
    <property type="term" value="C:cytochrome complex"/>
    <property type="evidence" value="ECO:0007669"/>
    <property type="project" value="UniProtKB-UniRule"/>
</dbReference>
<dbReference type="RefSeq" id="WP_238467646.1">
    <property type="nucleotide sequence ID" value="NZ_JAKLJA010000041.1"/>
</dbReference>
<protein>
    <submittedName>
        <fullName evidence="14">Cytochrome ubiquinol oxidase subunit I</fullName>
    </submittedName>
</protein>
<dbReference type="GO" id="GO:0005886">
    <property type="term" value="C:plasma membrane"/>
    <property type="evidence" value="ECO:0007669"/>
    <property type="project" value="UniProtKB-SubCell"/>
</dbReference>
<keyword evidence="8 12" id="KW-0249">Electron transport</keyword>
<proteinExistence type="inferred from homology"/>
<dbReference type="PANTHER" id="PTHR30365">
    <property type="entry name" value="CYTOCHROME D UBIQUINOL OXIDASE"/>
    <property type="match status" value="1"/>
</dbReference>
<evidence type="ECO:0000256" key="6">
    <source>
        <dbReference type="ARBA" id="ARBA00022692"/>
    </source>
</evidence>
<evidence type="ECO:0000256" key="2">
    <source>
        <dbReference type="ARBA" id="ARBA00009819"/>
    </source>
</evidence>
<dbReference type="GO" id="GO:0020037">
    <property type="term" value="F:heme binding"/>
    <property type="evidence" value="ECO:0007669"/>
    <property type="project" value="TreeGrafter"/>
</dbReference>
<feature type="region of interest" description="Disordered" evidence="13">
    <location>
        <begin position="452"/>
        <end position="510"/>
    </location>
</feature>
<dbReference type="GO" id="GO:0009055">
    <property type="term" value="F:electron transfer activity"/>
    <property type="evidence" value="ECO:0007669"/>
    <property type="project" value="UniProtKB-UniRule"/>
</dbReference>
<keyword evidence="10 12" id="KW-0408">Iron</keyword>
<feature type="compositionally biased region" description="Low complexity" evidence="13">
    <location>
        <begin position="480"/>
        <end position="495"/>
    </location>
</feature>
<accession>A0A9X1ZXG4</accession>
<sequence>MQSSIPALQTLSSLSAFDLARLQFAFTVSFHIVFPALSIGLASFIAVLEACWLKTRKPFYKDLCLFWSKIFAVAFGMGVVSGVVISYEFGTNWAGFSSFAGPITGPLLMYEVMTAFFLEAGFLGIMLFGWNRVSPRAHFGATLMVAIGTLISTFWILASNSWMQTPQGFKIVDGHVVPTDWFKIIFNPSFPYRLAHMAIAAFIVAALVVAATGAWHLLKGRRDAAVKKMFAMALGLLLVLAPVQAIVGDAHGLNTREYQPAKIAAIEGIWDTEQGGTALNLFGIPDMQAETTRFAVKIPHLGSLILTHSWDGEIKGLKSFPPAERPNSTLLFWTFRVMVGLGILMIVLGASGWWLRKRGTLYESRTFQRFALAMGPTGFITLLAGWITTEAGRQPWVVYGVMRTSQAVSPLTAQQVGVSLMAFIVVYFLVFGTGIYYMLKLMRTGPALPGAMSDTQPPATRPRGLSNPQHGLPVRSGDGARLAPAALAASQSASASERRARSAADQLIDA</sequence>
<feature type="transmembrane region" description="Helical" evidence="12">
    <location>
        <begin position="230"/>
        <end position="247"/>
    </location>
</feature>
<evidence type="ECO:0000256" key="7">
    <source>
        <dbReference type="ARBA" id="ARBA00022723"/>
    </source>
</evidence>
<keyword evidence="9 12" id="KW-1133">Transmembrane helix</keyword>
<dbReference type="InterPro" id="IPR002585">
    <property type="entry name" value="Cyt-d_ubiquinol_oxidase_su_1"/>
</dbReference>
<keyword evidence="6 12" id="KW-0812">Transmembrane</keyword>
<evidence type="ECO:0000256" key="4">
    <source>
        <dbReference type="ARBA" id="ARBA00022475"/>
    </source>
</evidence>
<dbReference type="GO" id="GO:0016682">
    <property type="term" value="F:oxidoreductase activity, acting on diphenols and related substances as donors, oxygen as acceptor"/>
    <property type="evidence" value="ECO:0007669"/>
    <property type="project" value="TreeGrafter"/>
</dbReference>
<keyword evidence="11 12" id="KW-0472">Membrane</keyword>
<evidence type="ECO:0000256" key="10">
    <source>
        <dbReference type="ARBA" id="ARBA00023004"/>
    </source>
</evidence>
<evidence type="ECO:0000256" key="13">
    <source>
        <dbReference type="SAM" id="MobiDB-lite"/>
    </source>
</evidence>
<dbReference type="PANTHER" id="PTHR30365:SF14">
    <property type="entry name" value="CYTOCHROME BD MENAQUINOL OXIDASE SUBUNIT I-RELATED"/>
    <property type="match status" value="1"/>
</dbReference>
<dbReference type="GO" id="GO:0046872">
    <property type="term" value="F:metal ion binding"/>
    <property type="evidence" value="ECO:0007669"/>
    <property type="project" value="UniProtKB-UniRule"/>
</dbReference>
<dbReference type="PIRSF" id="PIRSF006446">
    <property type="entry name" value="Cyt_quinol_oxidase_1"/>
    <property type="match status" value="1"/>
</dbReference>
<evidence type="ECO:0000313" key="15">
    <source>
        <dbReference type="Proteomes" id="UP001139308"/>
    </source>
</evidence>
<keyword evidence="3 12" id="KW-0813">Transport</keyword>
<feature type="transmembrane region" description="Helical" evidence="12">
    <location>
        <begin position="137"/>
        <end position="158"/>
    </location>
</feature>
<dbReference type="Proteomes" id="UP001139308">
    <property type="component" value="Unassembled WGS sequence"/>
</dbReference>
<evidence type="ECO:0000256" key="12">
    <source>
        <dbReference type="PIRNR" id="PIRNR006446"/>
    </source>
</evidence>
<feature type="transmembrane region" description="Helical" evidence="12">
    <location>
        <begin position="194"/>
        <end position="218"/>
    </location>
</feature>
<keyword evidence="15" id="KW-1185">Reference proteome</keyword>
<keyword evidence="7 12" id="KW-0479">Metal-binding</keyword>
<gene>
    <name evidence="14" type="ORF">L5014_31135</name>
</gene>
<comment type="similarity">
    <text evidence="2 12">Belongs to the cytochrome ubiquinol oxidase subunit 1 family.</text>
</comment>
<organism evidence="14 15">
    <name type="scientific">Paraburkholderia tagetis</name>
    <dbReference type="NCBI Taxonomy" id="2913261"/>
    <lineage>
        <taxon>Bacteria</taxon>
        <taxon>Pseudomonadati</taxon>
        <taxon>Pseudomonadota</taxon>
        <taxon>Betaproteobacteria</taxon>
        <taxon>Burkholderiales</taxon>
        <taxon>Burkholderiaceae</taxon>
        <taxon>Paraburkholderia</taxon>
    </lineage>
</organism>
<evidence type="ECO:0000256" key="9">
    <source>
        <dbReference type="ARBA" id="ARBA00022989"/>
    </source>
</evidence>
<keyword evidence="5 12" id="KW-0349">Heme</keyword>
<feature type="transmembrane region" description="Helical" evidence="12">
    <location>
        <begin position="32"/>
        <end position="53"/>
    </location>
</feature>
<evidence type="ECO:0000256" key="11">
    <source>
        <dbReference type="ARBA" id="ARBA00023136"/>
    </source>
</evidence>
<dbReference type="Pfam" id="PF01654">
    <property type="entry name" value="Cyt_bd_oxida_I"/>
    <property type="match status" value="1"/>
</dbReference>
<feature type="transmembrane region" description="Helical" evidence="12">
    <location>
        <begin position="418"/>
        <end position="439"/>
    </location>
</feature>
<comment type="subcellular location">
    <subcellularLocation>
        <location evidence="12">Cell inner membrane</location>
    </subcellularLocation>
    <subcellularLocation>
        <location evidence="1">Cell membrane</location>
        <topology evidence="1">Multi-pass membrane protein</topology>
    </subcellularLocation>
</comment>
<evidence type="ECO:0000256" key="5">
    <source>
        <dbReference type="ARBA" id="ARBA00022617"/>
    </source>
</evidence>
<evidence type="ECO:0000256" key="8">
    <source>
        <dbReference type="ARBA" id="ARBA00022982"/>
    </source>
</evidence>
<dbReference type="EMBL" id="JAKLJA010000041">
    <property type="protein sequence ID" value="MCG5077748.1"/>
    <property type="molecule type" value="Genomic_DNA"/>
</dbReference>
<feature type="transmembrane region" description="Helical" evidence="12">
    <location>
        <begin position="107"/>
        <end position="130"/>
    </location>
</feature>
<feature type="transmembrane region" description="Helical" evidence="12">
    <location>
        <begin position="330"/>
        <end position="355"/>
    </location>
</feature>
<dbReference type="AlphaFoldDB" id="A0A9X1ZXG4"/>
<feature type="transmembrane region" description="Helical" evidence="12">
    <location>
        <begin position="367"/>
        <end position="387"/>
    </location>
</feature>
<evidence type="ECO:0000256" key="3">
    <source>
        <dbReference type="ARBA" id="ARBA00022448"/>
    </source>
</evidence>
<feature type="transmembrane region" description="Helical" evidence="12">
    <location>
        <begin position="65"/>
        <end position="87"/>
    </location>
</feature>
<dbReference type="GO" id="GO:0019646">
    <property type="term" value="P:aerobic electron transport chain"/>
    <property type="evidence" value="ECO:0007669"/>
    <property type="project" value="InterPro"/>
</dbReference>
<comment type="caution">
    <text evidence="14">The sequence shown here is derived from an EMBL/GenBank/DDBJ whole genome shotgun (WGS) entry which is preliminary data.</text>
</comment>
<reference evidence="14" key="1">
    <citation type="submission" date="2022-01" db="EMBL/GenBank/DDBJ databases">
        <title>Genome sequence and assembly of Parabukholderia sp. RG36.</title>
        <authorList>
            <person name="Chhetri G."/>
        </authorList>
    </citation>
    <scope>NUCLEOTIDE SEQUENCE</scope>
    <source>
        <strain evidence="14">RG36</strain>
    </source>
</reference>
<keyword evidence="4 12" id="KW-1003">Cell membrane</keyword>
<name>A0A9X1ZXG4_9BURK</name>